<evidence type="ECO:0000313" key="3">
    <source>
        <dbReference type="Proteomes" id="UP000626026"/>
    </source>
</evidence>
<dbReference type="Gene3D" id="3.90.950.20">
    <property type="entry name" value="CinA-like"/>
    <property type="match status" value="1"/>
</dbReference>
<dbReference type="InterPro" id="IPR036653">
    <property type="entry name" value="CinA-like_C"/>
</dbReference>
<name>A0ABR7RSG9_9PROT</name>
<dbReference type="Proteomes" id="UP000626026">
    <property type="component" value="Unassembled WGS sequence"/>
</dbReference>
<evidence type="ECO:0000259" key="1">
    <source>
        <dbReference type="Pfam" id="PF02464"/>
    </source>
</evidence>
<dbReference type="EMBL" id="JACTVA010000051">
    <property type="protein sequence ID" value="MBC9209308.1"/>
    <property type="molecule type" value="Genomic_DNA"/>
</dbReference>
<comment type="caution">
    <text evidence="2">The sequence shown here is derived from an EMBL/GenBank/DDBJ whole genome shotgun (WGS) entry which is preliminary data.</text>
</comment>
<dbReference type="SUPFAM" id="SSF142433">
    <property type="entry name" value="CinA-like"/>
    <property type="match status" value="1"/>
</dbReference>
<keyword evidence="3" id="KW-1185">Reference proteome</keyword>
<proteinExistence type="predicted"/>
<dbReference type="InterPro" id="IPR008136">
    <property type="entry name" value="CinA_C"/>
</dbReference>
<gene>
    <name evidence="2" type="ORF">IBL26_20855</name>
</gene>
<protein>
    <submittedName>
        <fullName evidence="2">CinA family protein</fullName>
    </submittedName>
</protein>
<sequence>MPDALAARVATRLIARGQTVAVAESSAGGLVASRLLRVPGASAYFLGGGVIYTAAARQALLCITAEDMAGLRPSTEAYAALLAERVRQRLGADWGLAETGATGPTGNRYGDAAGHACLAVAGPDARQRTLETASADRAANMETFATAALELLEEALG</sequence>
<organism evidence="2 3">
    <name type="scientific">Teichococcus aerophilus</name>
    <dbReference type="NCBI Taxonomy" id="1224513"/>
    <lineage>
        <taxon>Bacteria</taxon>
        <taxon>Pseudomonadati</taxon>
        <taxon>Pseudomonadota</taxon>
        <taxon>Alphaproteobacteria</taxon>
        <taxon>Acetobacterales</taxon>
        <taxon>Roseomonadaceae</taxon>
        <taxon>Roseomonas</taxon>
    </lineage>
</organism>
<feature type="domain" description="CinA C-terminal" evidence="1">
    <location>
        <begin position="4"/>
        <end position="155"/>
    </location>
</feature>
<dbReference type="NCBIfam" id="TIGR00199">
    <property type="entry name" value="PncC_domain"/>
    <property type="match status" value="1"/>
</dbReference>
<dbReference type="Pfam" id="PF02464">
    <property type="entry name" value="CinA"/>
    <property type="match status" value="1"/>
</dbReference>
<evidence type="ECO:0000313" key="2">
    <source>
        <dbReference type="EMBL" id="MBC9209308.1"/>
    </source>
</evidence>
<accession>A0ABR7RSG9</accession>
<reference evidence="2 3" key="1">
    <citation type="journal article" date="2013" name="Int. J. Syst. Evol. Microbiol.">
        <title>Roseomonas aerophila sp. nov., isolated from air.</title>
        <authorList>
            <person name="Kim S.J."/>
            <person name="Weon H.Y."/>
            <person name="Ahn J.H."/>
            <person name="Hong S.B."/>
            <person name="Seok S.J."/>
            <person name="Whang K.S."/>
            <person name="Kwon S.W."/>
        </authorList>
    </citation>
    <scope>NUCLEOTIDE SEQUENCE [LARGE SCALE GENOMIC DNA]</scope>
    <source>
        <strain evidence="2 3">NBRC 108923</strain>
    </source>
</reference>